<dbReference type="AlphaFoldDB" id="A0AAV5RAC8"/>
<dbReference type="EMBL" id="BTGB01000009">
    <property type="protein sequence ID" value="GMM48496.1"/>
    <property type="molecule type" value="Genomic_DNA"/>
</dbReference>
<feature type="compositionally biased region" description="Polar residues" evidence="11">
    <location>
        <begin position="133"/>
        <end position="142"/>
    </location>
</feature>
<gene>
    <name evidence="12" type="ORF">DAPK24_050940</name>
</gene>
<evidence type="ECO:0000256" key="5">
    <source>
        <dbReference type="ARBA" id="ARBA00022853"/>
    </source>
</evidence>
<reference evidence="12 13" key="1">
    <citation type="journal article" date="2023" name="Elife">
        <title>Identification of key yeast species and microbe-microbe interactions impacting larval growth of Drosophila in the wild.</title>
        <authorList>
            <person name="Mure A."/>
            <person name="Sugiura Y."/>
            <person name="Maeda R."/>
            <person name="Honda K."/>
            <person name="Sakurai N."/>
            <person name="Takahashi Y."/>
            <person name="Watada M."/>
            <person name="Katoh T."/>
            <person name="Gotoh A."/>
            <person name="Gotoh Y."/>
            <person name="Taniguchi I."/>
            <person name="Nakamura K."/>
            <person name="Hayashi T."/>
            <person name="Katayama T."/>
            <person name="Uemura T."/>
            <person name="Hattori Y."/>
        </authorList>
    </citation>
    <scope>NUCLEOTIDE SEQUENCE [LARGE SCALE GENOMIC DNA]</scope>
    <source>
        <strain evidence="12 13">PK-24</strain>
    </source>
</reference>
<evidence type="ECO:0000256" key="4">
    <source>
        <dbReference type="ARBA" id="ARBA00022833"/>
    </source>
</evidence>
<evidence type="ECO:0000256" key="2">
    <source>
        <dbReference type="ARBA" id="ARBA00022723"/>
    </source>
</evidence>
<evidence type="ECO:0000256" key="9">
    <source>
        <dbReference type="ARBA" id="ARBA00023242"/>
    </source>
</evidence>
<organism evidence="12 13">
    <name type="scientific">Pichia kluyveri</name>
    <name type="common">Yeast</name>
    <dbReference type="NCBI Taxonomy" id="36015"/>
    <lineage>
        <taxon>Eukaryota</taxon>
        <taxon>Fungi</taxon>
        <taxon>Dikarya</taxon>
        <taxon>Ascomycota</taxon>
        <taxon>Saccharomycotina</taxon>
        <taxon>Pichiomycetes</taxon>
        <taxon>Pichiales</taxon>
        <taxon>Pichiaceae</taxon>
        <taxon>Pichia</taxon>
    </lineage>
</organism>
<dbReference type="Gene3D" id="3.30.160.60">
    <property type="entry name" value="Classic Zinc Finger"/>
    <property type="match status" value="1"/>
</dbReference>
<dbReference type="GO" id="GO:0006325">
    <property type="term" value="P:chromatin organization"/>
    <property type="evidence" value="ECO:0007669"/>
    <property type="project" value="UniProtKB-KW"/>
</dbReference>
<evidence type="ECO:0000256" key="8">
    <source>
        <dbReference type="ARBA" id="ARBA00023163"/>
    </source>
</evidence>
<evidence type="ECO:0000256" key="1">
    <source>
        <dbReference type="ARBA" id="ARBA00004123"/>
    </source>
</evidence>
<comment type="similarity">
    <text evidence="10">Belongs to the SGF11 family.</text>
</comment>
<feature type="compositionally biased region" description="Acidic residues" evidence="11">
    <location>
        <begin position="85"/>
        <end position="110"/>
    </location>
</feature>
<keyword evidence="5" id="KW-0156">Chromatin regulator</keyword>
<feature type="compositionally biased region" description="Basic and acidic residues" evidence="11">
    <location>
        <begin position="62"/>
        <end position="72"/>
    </location>
</feature>
<dbReference type="GO" id="GO:0070461">
    <property type="term" value="C:SAGA-type complex"/>
    <property type="evidence" value="ECO:0007669"/>
    <property type="project" value="UniProtKB-ARBA"/>
</dbReference>
<evidence type="ECO:0000256" key="7">
    <source>
        <dbReference type="ARBA" id="ARBA00023159"/>
    </source>
</evidence>
<evidence type="ECO:0000256" key="10">
    <source>
        <dbReference type="RuleBase" id="RU261113"/>
    </source>
</evidence>
<keyword evidence="4" id="KW-0862">Zinc</keyword>
<comment type="subcellular location">
    <subcellularLocation>
        <location evidence="1 10">Nucleus</location>
    </subcellularLocation>
</comment>
<protein>
    <recommendedName>
        <fullName evidence="10">SAGA-associated factor 11</fullName>
    </recommendedName>
</protein>
<keyword evidence="8" id="KW-0804">Transcription</keyword>
<dbReference type="Proteomes" id="UP001378960">
    <property type="component" value="Unassembled WGS sequence"/>
</dbReference>
<dbReference type="InterPro" id="IPR013246">
    <property type="entry name" value="SAGA_su_Sgf11"/>
</dbReference>
<keyword evidence="6" id="KW-0805">Transcription regulation</keyword>
<comment type="function">
    <text evidence="10">Functions as component of the transcription regulatory histone acetylation (HAT) complex SAGA. At the promoters, SAGA is required for recruitment of the basal transcription machinery. It influences RNA polymerase II transcriptional activity through different activities such as TBP interaction and promoter selectivity, interaction with transcription activators, and chromatin modification through histone acetylation and deubiquitination. SAGA acetylates nucleosomal histone H3 to some extent (to form H3K9ac, H3K14ac, H3K18ac and H3K23ac). SAGA interacts with DNA via upstream activating sequences (UASs). Involved in transcriptional regulation of a subset of SAGA-regulated genes. Within the SAGA complex, participates in a subcomplex, that specifically deubiquitinates histones H2B.</text>
</comment>
<keyword evidence="7 10" id="KW-0010">Activator</keyword>
<evidence type="ECO:0000256" key="6">
    <source>
        <dbReference type="ARBA" id="ARBA00023015"/>
    </source>
</evidence>
<comment type="subunit">
    <text evidence="10">Component of the 1.8 MDa SAGA transcription coactivator-HAT complex. SAGA is built of 5 distinct domains with specialized functions. Within the SAGA complex, SUS1, SGF11, SGF73 and UBP8 form an additional subcomplex of SAGA called the DUB module (deubiquitination module). Interacts directly with SGF73, SUS1 and UBP8.</text>
</comment>
<name>A0AAV5RAC8_PICKL</name>
<keyword evidence="3" id="KW-0863">Zinc-finger</keyword>
<proteinExistence type="inferred from homology"/>
<sequence length="230" mass="26000">MTETKPLTYESFCGSVLDDMLDQIIHNIISKSLLNERIIRSEYGTIDKPILHNSPYFTAKFENKKNTDDSQKKNRINNNDNSNDNGDDDSNDDDDNDSKDESDEDSEDEIIPNSRKRNLNNQEGNGKDKKNKINSVNTNGKKFGNINLNADNIKQYEEPDIGRFEFLLNGKDIYVNALNNNSKILGEYANLISPGTGQDTYFKCSNCDRKIAGSRFGAHIDKCLGGRSRK</sequence>
<dbReference type="GO" id="GO:0008270">
    <property type="term" value="F:zinc ion binding"/>
    <property type="evidence" value="ECO:0007669"/>
    <property type="project" value="UniProtKB-KW"/>
</dbReference>
<feature type="region of interest" description="Disordered" evidence="11">
    <location>
        <begin position="62"/>
        <end position="142"/>
    </location>
</feature>
<keyword evidence="2" id="KW-0479">Metal-binding</keyword>
<keyword evidence="13" id="KW-1185">Reference proteome</keyword>
<comment type="caution">
    <text evidence="12">The sequence shown here is derived from an EMBL/GenBank/DDBJ whole genome shotgun (WGS) entry which is preliminary data.</text>
</comment>
<evidence type="ECO:0000313" key="12">
    <source>
        <dbReference type="EMBL" id="GMM48496.1"/>
    </source>
</evidence>
<dbReference type="GO" id="GO:0005634">
    <property type="term" value="C:nucleus"/>
    <property type="evidence" value="ECO:0007669"/>
    <property type="project" value="UniProtKB-SubCell"/>
</dbReference>
<keyword evidence="9" id="KW-0539">Nucleus</keyword>
<evidence type="ECO:0000313" key="13">
    <source>
        <dbReference type="Proteomes" id="UP001378960"/>
    </source>
</evidence>
<accession>A0AAV5RAC8</accession>
<dbReference type="Pfam" id="PF08209">
    <property type="entry name" value="Sgf11"/>
    <property type="match status" value="1"/>
</dbReference>
<evidence type="ECO:0000256" key="11">
    <source>
        <dbReference type="SAM" id="MobiDB-lite"/>
    </source>
</evidence>
<evidence type="ECO:0000256" key="3">
    <source>
        <dbReference type="ARBA" id="ARBA00022771"/>
    </source>
</evidence>